<dbReference type="EMBL" id="QFQS01000001">
    <property type="protein sequence ID" value="PZQ99709.1"/>
    <property type="molecule type" value="Genomic_DNA"/>
</dbReference>
<proteinExistence type="predicted"/>
<accession>A0A2W5SCD4</accession>
<reference evidence="2 3" key="1">
    <citation type="submission" date="2017-08" db="EMBL/GenBank/DDBJ databases">
        <title>Infants hospitalized years apart are colonized by the same room-sourced microbial strains.</title>
        <authorList>
            <person name="Brooks B."/>
            <person name="Olm M.R."/>
            <person name="Firek B.A."/>
            <person name="Baker R."/>
            <person name="Thomas B.C."/>
            <person name="Morowitz M.J."/>
            <person name="Banfield J.F."/>
        </authorList>
    </citation>
    <scope>NUCLEOTIDE SEQUENCE [LARGE SCALE GENOMIC DNA]</scope>
    <source>
        <strain evidence="2">S2_003_000_R2_11</strain>
    </source>
</reference>
<name>A0A2W5SCD4_CERSP</name>
<evidence type="ECO:0000313" key="2">
    <source>
        <dbReference type="EMBL" id="PZQ99709.1"/>
    </source>
</evidence>
<dbReference type="Proteomes" id="UP000248975">
    <property type="component" value="Unassembled WGS sequence"/>
</dbReference>
<sequence length="162" mass="17773">MKTFGATFALCFVLAAPALALDLTQWGTSGDWVILQDPDHDNACLGQASFSDGSLLRMGFEDKGKKGFLATVNPAWKDFKLDHKYPVTYLLDDDLFETEARGVEVNGMRGARIRFEDIDLIVDLATKNTLTFMSEGVEMVKIDLKGSDDAMKQVIACQAAQG</sequence>
<comment type="caution">
    <text evidence="2">The sequence shown here is derived from an EMBL/GenBank/DDBJ whole genome shotgun (WGS) entry which is preliminary data.</text>
</comment>
<protein>
    <submittedName>
        <fullName evidence="2">Uncharacterized protein</fullName>
    </submittedName>
</protein>
<keyword evidence="1" id="KW-0732">Signal</keyword>
<dbReference type="AlphaFoldDB" id="A0A2W5SCD4"/>
<feature type="signal peptide" evidence="1">
    <location>
        <begin position="1"/>
        <end position="20"/>
    </location>
</feature>
<organism evidence="2 3">
    <name type="scientific">Cereibacter sphaeroides</name>
    <name type="common">Rhodobacter sphaeroides</name>
    <dbReference type="NCBI Taxonomy" id="1063"/>
    <lineage>
        <taxon>Bacteria</taxon>
        <taxon>Pseudomonadati</taxon>
        <taxon>Pseudomonadota</taxon>
        <taxon>Alphaproteobacteria</taxon>
        <taxon>Rhodobacterales</taxon>
        <taxon>Paracoccaceae</taxon>
        <taxon>Cereibacter</taxon>
    </lineage>
</organism>
<evidence type="ECO:0000313" key="3">
    <source>
        <dbReference type="Proteomes" id="UP000248975"/>
    </source>
</evidence>
<feature type="chain" id="PRO_5016084404" evidence="1">
    <location>
        <begin position="21"/>
        <end position="162"/>
    </location>
</feature>
<evidence type="ECO:0000256" key="1">
    <source>
        <dbReference type="SAM" id="SignalP"/>
    </source>
</evidence>
<gene>
    <name evidence="2" type="ORF">DI533_03375</name>
</gene>